<dbReference type="Pfam" id="PF25797">
    <property type="entry name" value="PDF2_C"/>
    <property type="match status" value="1"/>
</dbReference>
<gene>
    <name evidence="3" type="primary">LOC108822566</name>
</gene>
<proteinExistence type="predicted"/>
<dbReference type="GeneID" id="108822566"/>
<name>A0A9W3C8F8_RAPSA</name>
<keyword evidence="2" id="KW-1185">Reference proteome</keyword>
<evidence type="ECO:0000313" key="3">
    <source>
        <dbReference type="RefSeq" id="XP_056847742.1"/>
    </source>
</evidence>
<organism evidence="2 3">
    <name type="scientific">Raphanus sativus</name>
    <name type="common">Radish</name>
    <name type="synonym">Raphanus raphanistrum var. sativus</name>
    <dbReference type="NCBI Taxonomy" id="3726"/>
    <lineage>
        <taxon>Eukaryota</taxon>
        <taxon>Viridiplantae</taxon>
        <taxon>Streptophyta</taxon>
        <taxon>Embryophyta</taxon>
        <taxon>Tracheophyta</taxon>
        <taxon>Spermatophyta</taxon>
        <taxon>Magnoliopsida</taxon>
        <taxon>eudicotyledons</taxon>
        <taxon>Gunneridae</taxon>
        <taxon>Pentapetalae</taxon>
        <taxon>rosids</taxon>
        <taxon>malvids</taxon>
        <taxon>Brassicales</taxon>
        <taxon>Brassicaceae</taxon>
        <taxon>Brassiceae</taxon>
        <taxon>Raphanus</taxon>
    </lineage>
</organism>
<accession>A0A9W3C8F8</accession>
<dbReference type="InterPro" id="IPR057993">
    <property type="entry name" value="HD-Zip_IV_C"/>
</dbReference>
<reference evidence="3" key="2">
    <citation type="submission" date="2025-08" db="UniProtKB">
        <authorList>
            <consortium name="RefSeq"/>
        </authorList>
    </citation>
    <scope>IDENTIFICATION</scope>
    <source>
        <tissue evidence="3">Leaf</tissue>
    </source>
</reference>
<reference evidence="2" key="1">
    <citation type="journal article" date="2019" name="Database">
        <title>The radish genome database (RadishGD): an integrated information resource for radish genomics.</title>
        <authorList>
            <person name="Yu H.J."/>
            <person name="Baek S."/>
            <person name="Lee Y.J."/>
            <person name="Cho A."/>
            <person name="Mun J.H."/>
        </authorList>
    </citation>
    <scope>NUCLEOTIDE SEQUENCE [LARGE SCALE GENOMIC DNA]</scope>
    <source>
        <strain evidence="2">cv. WK10039</strain>
    </source>
</reference>
<feature type="domain" description="HD-Zip IV C-terminal" evidence="1">
    <location>
        <begin position="19"/>
        <end position="135"/>
    </location>
</feature>
<dbReference type="KEGG" id="rsz:108822566"/>
<dbReference type="InterPro" id="IPR042160">
    <property type="entry name" value="HD-Zip_IV"/>
</dbReference>
<sequence length="139" mass="14649">MSSGKTEPKTVGSMHHVIIKNNMLILQESCVDSSASLVVYTPVDLPALNMAMSGQDTSYIPILPSGFAVLPDGNRNNQLAEIKAEGRGSGGSLITVGFQIMVSSLQSGKLNMESNETVNNLISSTVHHIKTAMSCPSTA</sequence>
<dbReference type="RefSeq" id="XP_056847742.1">
    <property type="nucleotide sequence ID" value="XM_056991762.1"/>
</dbReference>
<evidence type="ECO:0000259" key="1">
    <source>
        <dbReference type="Pfam" id="PF25797"/>
    </source>
</evidence>
<evidence type="ECO:0000313" key="2">
    <source>
        <dbReference type="Proteomes" id="UP000504610"/>
    </source>
</evidence>
<dbReference type="PANTHER" id="PTHR45654">
    <property type="entry name" value="HOMEOBOX-LEUCINE ZIPPER PROTEIN MERISTEM L1"/>
    <property type="match status" value="1"/>
</dbReference>
<dbReference type="OrthoDB" id="1721692at2759"/>
<dbReference type="AlphaFoldDB" id="A0A9W3C8F8"/>
<dbReference type="Proteomes" id="UP000504610">
    <property type="component" value="Chromosome 8"/>
</dbReference>
<dbReference type="PANTHER" id="PTHR45654:SF91">
    <property type="entry name" value="HOMEOBOX-LEUCINE ZIPPER PROTEIN HDG12"/>
    <property type="match status" value="1"/>
</dbReference>
<protein>
    <submittedName>
        <fullName evidence="3">Homeobox-leucine zipper protein HDG12-like</fullName>
    </submittedName>
</protein>